<dbReference type="Proteomes" id="UP000002063">
    <property type="component" value="Chromosome"/>
</dbReference>
<dbReference type="HOGENOM" id="CLU_1607184_0_0_2"/>
<organism evidence="1 2">
    <name type="scientific">Methanocaldococcus vulcanius (strain ATCC 700851 / DSM 12094 / M7)</name>
    <name type="common">Methanococcus vulcanius</name>
    <dbReference type="NCBI Taxonomy" id="579137"/>
    <lineage>
        <taxon>Archaea</taxon>
        <taxon>Methanobacteriati</taxon>
        <taxon>Methanobacteriota</taxon>
        <taxon>Methanomada group</taxon>
        <taxon>Methanococci</taxon>
        <taxon>Methanococcales</taxon>
        <taxon>Methanocaldococcaceae</taxon>
        <taxon>Methanocaldococcus</taxon>
    </lineage>
</organism>
<gene>
    <name evidence="1" type="ordered locus">Metvu_0514</name>
</gene>
<dbReference type="eggNOG" id="arCOG08272">
    <property type="taxonomic scope" value="Archaea"/>
</dbReference>
<keyword evidence="2" id="KW-1185">Reference proteome</keyword>
<dbReference type="EMBL" id="CP001787">
    <property type="protein sequence ID" value="ACX72373.1"/>
    <property type="molecule type" value="Genomic_DNA"/>
</dbReference>
<dbReference type="GeneID" id="8512847"/>
<sequence length="165" mass="18892">MNTYISTILVIMSLFVFSIMAYEWGSNLIDFALGQVSKTQKTLQSNEIKEIIKNIISSGVGSKRDVDIDNIKLINCHVDISNTTNQMSFNISTIEGVDYDLYMERDTLYIFLYNITSFSNKVLYIEYLGENSYTFGGNISINYSGSVRYFYPNNSKIYIYNLVMG</sequence>
<dbReference type="AlphaFoldDB" id="C9RFM1"/>
<evidence type="ECO:0000313" key="1">
    <source>
        <dbReference type="EMBL" id="ACX72373.1"/>
    </source>
</evidence>
<evidence type="ECO:0008006" key="3">
    <source>
        <dbReference type="Google" id="ProtNLM"/>
    </source>
</evidence>
<reference evidence="1" key="1">
    <citation type="submission" date="2009-10" db="EMBL/GenBank/DDBJ databases">
        <title>Complete sequence of chromosome of Methanocaldococcus vulcanius M7.</title>
        <authorList>
            <consortium name="US DOE Joint Genome Institute"/>
            <person name="Lucas S."/>
            <person name="Copeland A."/>
            <person name="Lapidus A."/>
            <person name="Glavina del Rio T."/>
            <person name="Dalin E."/>
            <person name="Tice H."/>
            <person name="Bruce D."/>
            <person name="Goodwin L."/>
            <person name="Pitluck S."/>
            <person name="Lcollab F.I."/>
            <person name="Brettin T."/>
            <person name="Detter J.C."/>
            <person name="Han C."/>
            <person name="Tapia R."/>
            <person name="Kuske C.R."/>
            <person name="Schmutz J."/>
            <person name="Larimer F."/>
            <person name="Land M."/>
            <person name="Hauser L."/>
            <person name="Kyrpides N."/>
            <person name="Ovchinikova G."/>
            <person name="Sieprawska-Lupa M."/>
            <person name="Whitman W.B."/>
            <person name="Woyke T."/>
        </authorList>
    </citation>
    <scope>NUCLEOTIDE SEQUENCE [LARGE SCALE GENOMIC DNA]</scope>
    <source>
        <strain evidence="1">M7</strain>
    </source>
</reference>
<accession>C9RFM1</accession>
<evidence type="ECO:0000313" key="2">
    <source>
        <dbReference type="Proteomes" id="UP000002063"/>
    </source>
</evidence>
<dbReference type="OrthoDB" id="65861at2157"/>
<protein>
    <recommendedName>
        <fullName evidence="3">Flagellin</fullName>
    </recommendedName>
</protein>
<proteinExistence type="predicted"/>
<dbReference type="KEGG" id="mvu:Metvu_0514"/>
<dbReference type="RefSeq" id="WP_015732594.1">
    <property type="nucleotide sequence ID" value="NC_013407.1"/>
</dbReference>
<dbReference type="STRING" id="579137.Metvu_0514"/>
<name>C9RFM1_METVM</name>